<dbReference type="InterPro" id="IPR037176">
    <property type="entry name" value="Osmotin/thaumatin-like_sf"/>
</dbReference>
<dbReference type="Proteomes" id="UP001209540">
    <property type="component" value="Unassembled WGS sequence"/>
</dbReference>
<reference evidence="1" key="2">
    <citation type="submission" date="2023-02" db="EMBL/GenBank/DDBJ databases">
        <authorList>
            <consortium name="DOE Joint Genome Institute"/>
            <person name="Mondo S.J."/>
            <person name="Chang Y."/>
            <person name="Wang Y."/>
            <person name="Ahrendt S."/>
            <person name="Andreopoulos W."/>
            <person name="Barry K."/>
            <person name="Beard J."/>
            <person name="Benny G.L."/>
            <person name="Blankenship S."/>
            <person name="Bonito G."/>
            <person name="Cuomo C."/>
            <person name="Desiro A."/>
            <person name="Gervers K.A."/>
            <person name="Hundley H."/>
            <person name="Kuo A."/>
            <person name="LaButti K."/>
            <person name="Lang B.F."/>
            <person name="Lipzen A."/>
            <person name="O'Donnell K."/>
            <person name="Pangilinan J."/>
            <person name="Reynolds N."/>
            <person name="Sandor L."/>
            <person name="Smith M.W."/>
            <person name="Tsang A."/>
            <person name="Grigoriev I.V."/>
            <person name="Stajich J.E."/>
            <person name="Spatafora J.W."/>
        </authorList>
    </citation>
    <scope>NUCLEOTIDE SEQUENCE</scope>
    <source>
        <strain evidence="1">RSA 2281</strain>
    </source>
</reference>
<dbReference type="SUPFAM" id="SSF49870">
    <property type="entry name" value="Osmotin, thaumatin-like protein"/>
    <property type="match status" value="1"/>
</dbReference>
<dbReference type="PANTHER" id="PTHR31048">
    <property type="entry name" value="OS03G0233200 PROTEIN"/>
    <property type="match status" value="1"/>
</dbReference>
<dbReference type="AlphaFoldDB" id="A0AAD5PBF4"/>
<dbReference type="Pfam" id="PF00314">
    <property type="entry name" value="Thaumatin"/>
    <property type="match status" value="1"/>
</dbReference>
<keyword evidence="2" id="KW-1185">Reference proteome</keyword>
<accession>A0AAD5PBF4</accession>
<dbReference type="EMBL" id="JAIXMP010000022">
    <property type="protein sequence ID" value="KAI9255734.1"/>
    <property type="molecule type" value="Genomic_DNA"/>
</dbReference>
<sequence>TVTIKNSCSNDLRVYKLDIGQGGAKASQDFSPGSSVDYKVDSKWADRFWGCRQGEANCDQYGPAVSLTEVLFKGYANADVYISFVKGFNIPMSINPDGKPGHCYNCGVTTCSTLPSCPNELQGDKGACKSECNTFDTDDYCCTEGYNDPKICKASQYADKFKSGCPDAYSYAYDDAKSTFGCKATKYTVTFCP</sequence>
<reference evidence="1" key="1">
    <citation type="journal article" date="2022" name="IScience">
        <title>Evolution of zygomycete secretomes and the origins of terrestrial fungal ecologies.</title>
        <authorList>
            <person name="Chang Y."/>
            <person name="Wang Y."/>
            <person name="Mondo S."/>
            <person name="Ahrendt S."/>
            <person name="Andreopoulos W."/>
            <person name="Barry K."/>
            <person name="Beard J."/>
            <person name="Benny G.L."/>
            <person name="Blankenship S."/>
            <person name="Bonito G."/>
            <person name="Cuomo C."/>
            <person name="Desiro A."/>
            <person name="Gervers K.A."/>
            <person name="Hundley H."/>
            <person name="Kuo A."/>
            <person name="LaButti K."/>
            <person name="Lang B.F."/>
            <person name="Lipzen A."/>
            <person name="O'Donnell K."/>
            <person name="Pangilinan J."/>
            <person name="Reynolds N."/>
            <person name="Sandor L."/>
            <person name="Smith M.E."/>
            <person name="Tsang A."/>
            <person name="Grigoriev I.V."/>
            <person name="Stajich J.E."/>
            <person name="Spatafora J.W."/>
        </authorList>
    </citation>
    <scope>NUCLEOTIDE SEQUENCE</scope>
    <source>
        <strain evidence="1">RSA 2281</strain>
    </source>
</reference>
<evidence type="ECO:0000313" key="2">
    <source>
        <dbReference type="Proteomes" id="UP001209540"/>
    </source>
</evidence>
<dbReference type="PROSITE" id="PS51367">
    <property type="entry name" value="THAUMATIN_2"/>
    <property type="match status" value="1"/>
</dbReference>
<comment type="caution">
    <text evidence="1">The sequence shown here is derived from an EMBL/GenBank/DDBJ whole genome shotgun (WGS) entry which is preliminary data.</text>
</comment>
<gene>
    <name evidence="1" type="ORF">BDA99DRAFT_441974</name>
</gene>
<dbReference type="SMART" id="SM00205">
    <property type="entry name" value="THN"/>
    <property type="match status" value="1"/>
</dbReference>
<name>A0AAD5PBF4_9FUNG</name>
<proteinExistence type="predicted"/>
<organism evidence="1 2">
    <name type="scientific">Phascolomyces articulosus</name>
    <dbReference type="NCBI Taxonomy" id="60185"/>
    <lineage>
        <taxon>Eukaryota</taxon>
        <taxon>Fungi</taxon>
        <taxon>Fungi incertae sedis</taxon>
        <taxon>Mucoromycota</taxon>
        <taxon>Mucoromycotina</taxon>
        <taxon>Mucoromycetes</taxon>
        <taxon>Mucorales</taxon>
        <taxon>Lichtheimiaceae</taxon>
        <taxon>Phascolomyces</taxon>
    </lineage>
</organism>
<evidence type="ECO:0000313" key="1">
    <source>
        <dbReference type="EMBL" id="KAI9255734.1"/>
    </source>
</evidence>
<protein>
    <submittedName>
        <fullName evidence="1">Thaumatin</fullName>
    </submittedName>
</protein>
<feature type="non-terminal residue" evidence="1">
    <location>
        <position position="1"/>
    </location>
</feature>
<dbReference type="Gene3D" id="2.60.110.10">
    <property type="entry name" value="Thaumatin"/>
    <property type="match status" value="1"/>
</dbReference>
<dbReference type="InterPro" id="IPR001938">
    <property type="entry name" value="Thaumatin"/>
</dbReference>